<protein>
    <submittedName>
        <fullName evidence="1">Uncharacterized protein</fullName>
    </submittedName>
</protein>
<evidence type="ECO:0000313" key="2">
    <source>
        <dbReference type="Proteomes" id="UP000660675"/>
    </source>
</evidence>
<evidence type="ECO:0000313" key="1">
    <source>
        <dbReference type="EMBL" id="GGV77485.1"/>
    </source>
</evidence>
<name>A0ABQ2VTN6_9ACTN</name>
<reference evidence="2" key="1">
    <citation type="journal article" date="2019" name="Int. J. Syst. Evol. Microbiol.">
        <title>The Global Catalogue of Microorganisms (GCM) 10K type strain sequencing project: providing services to taxonomists for standard genome sequencing and annotation.</title>
        <authorList>
            <consortium name="The Broad Institute Genomics Platform"/>
            <consortium name="The Broad Institute Genome Sequencing Center for Infectious Disease"/>
            <person name="Wu L."/>
            <person name="Ma J."/>
        </authorList>
    </citation>
    <scope>NUCLEOTIDE SEQUENCE [LARGE SCALE GENOMIC DNA]</scope>
    <source>
        <strain evidence="2">JCM 4376</strain>
    </source>
</reference>
<dbReference type="Proteomes" id="UP000660675">
    <property type="component" value="Unassembled WGS sequence"/>
</dbReference>
<keyword evidence="2" id="KW-1185">Reference proteome</keyword>
<accession>A0ABQ2VTN6</accession>
<proteinExistence type="predicted"/>
<gene>
    <name evidence="1" type="ORF">GCM10015535_10750</name>
</gene>
<comment type="caution">
    <text evidence="1">The sequence shown here is derived from an EMBL/GenBank/DDBJ whole genome shotgun (WGS) entry which is preliminary data.</text>
</comment>
<sequence>MTDWVRTGSTCCISTGWTWRCRSRTWPERSAPGTKRRPTLEENLATTELTPGPDELRRLDAALPPSVVVGSRYPESVMHMNGR</sequence>
<dbReference type="EMBL" id="BMTF01000003">
    <property type="protein sequence ID" value="GGV77485.1"/>
    <property type="molecule type" value="Genomic_DNA"/>
</dbReference>
<organism evidence="1 2">
    <name type="scientific">Streptomyces gelaticus</name>
    <dbReference type="NCBI Taxonomy" id="285446"/>
    <lineage>
        <taxon>Bacteria</taxon>
        <taxon>Bacillati</taxon>
        <taxon>Actinomycetota</taxon>
        <taxon>Actinomycetes</taxon>
        <taxon>Kitasatosporales</taxon>
        <taxon>Streptomycetaceae</taxon>
        <taxon>Streptomyces</taxon>
    </lineage>
</organism>